<sequence>MSTNTDGSKKSTSGTSWAERGVSRRNLMKLTGVGAAAVGLSGAVGLVSDEQAFASASASKRPLEPGDISNRADNFYTSDKITVRKVSFKNSMR</sequence>
<proteinExistence type="predicted"/>
<dbReference type="EMBL" id="JAFNLL010000033">
    <property type="protein sequence ID" value="MBO1269004.1"/>
    <property type="molecule type" value="Genomic_DNA"/>
</dbReference>
<dbReference type="AlphaFoldDB" id="A0A939HDS0"/>
<accession>A0A939HDS0</accession>
<evidence type="ECO:0000313" key="3">
    <source>
        <dbReference type="Proteomes" id="UP000664164"/>
    </source>
</evidence>
<dbReference type="InterPro" id="IPR006311">
    <property type="entry name" value="TAT_signal"/>
</dbReference>
<gene>
    <name evidence="2" type="ORF">J1902_13680</name>
</gene>
<feature type="compositionally biased region" description="Low complexity" evidence="1">
    <location>
        <begin position="1"/>
        <end position="16"/>
    </location>
</feature>
<name>A0A939HDS0_9MICC</name>
<feature type="region of interest" description="Disordered" evidence="1">
    <location>
        <begin position="1"/>
        <end position="21"/>
    </location>
</feature>
<comment type="caution">
    <text evidence="2">The sequence shown here is derived from an EMBL/GenBank/DDBJ whole genome shotgun (WGS) entry which is preliminary data.</text>
</comment>
<protein>
    <submittedName>
        <fullName evidence="2">Twin-arginine translocation signal domain-containing protein</fullName>
    </submittedName>
</protein>
<dbReference type="PROSITE" id="PS51318">
    <property type="entry name" value="TAT"/>
    <property type="match status" value="1"/>
</dbReference>
<dbReference type="Proteomes" id="UP000664164">
    <property type="component" value="Unassembled WGS sequence"/>
</dbReference>
<evidence type="ECO:0000256" key="1">
    <source>
        <dbReference type="SAM" id="MobiDB-lite"/>
    </source>
</evidence>
<keyword evidence="3" id="KW-1185">Reference proteome</keyword>
<reference evidence="2" key="1">
    <citation type="submission" date="2021-03" db="EMBL/GenBank/DDBJ databases">
        <title>A new species, PO-11, isolated from a karst cave deposit.</title>
        <authorList>
            <person name="Zhaoxiaoyong W."/>
        </authorList>
    </citation>
    <scope>NUCLEOTIDE SEQUENCE</scope>
    <source>
        <strain evidence="2">PO-11</strain>
    </source>
</reference>
<organism evidence="2 3">
    <name type="scientific">Arthrobacter cavernae</name>
    <dbReference type="NCBI Taxonomy" id="2817681"/>
    <lineage>
        <taxon>Bacteria</taxon>
        <taxon>Bacillati</taxon>
        <taxon>Actinomycetota</taxon>
        <taxon>Actinomycetes</taxon>
        <taxon>Micrococcales</taxon>
        <taxon>Micrococcaceae</taxon>
        <taxon>Arthrobacter</taxon>
    </lineage>
</organism>
<dbReference type="NCBIfam" id="TIGR01409">
    <property type="entry name" value="TAT_signal_seq"/>
    <property type="match status" value="1"/>
</dbReference>
<dbReference type="InterPro" id="IPR019546">
    <property type="entry name" value="TAT_signal_bac_arc"/>
</dbReference>
<dbReference type="RefSeq" id="WP_207616866.1">
    <property type="nucleotide sequence ID" value="NZ_JAFNLL010000033.1"/>
</dbReference>
<evidence type="ECO:0000313" key="2">
    <source>
        <dbReference type="EMBL" id="MBO1269004.1"/>
    </source>
</evidence>